<accession>A0A975G1B9</accession>
<dbReference type="EMBL" id="CP073078">
    <property type="protein sequence ID" value="QUD89285.1"/>
    <property type="molecule type" value="Genomic_DNA"/>
</dbReference>
<gene>
    <name evidence="1" type="ORF">KCG34_05240</name>
</gene>
<name>A0A975G1B9_9CAUL</name>
<dbReference type="RefSeq" id="WP_211939337.1">
    <property type="nucleotide sequence ID" value="NZ_CP073078.1"/>
</dbReference>
<dbReference type="KEGG" id="caul:KCG34_05240"/>
<sequence>MDKPGQFGLDIHNNYVWGQASPVQYPQEQQPDYRYRVTPEFSYGLTPNVELGLYLPLGTIADRQFRMDGVKARIKYIAPRPANQDWYWGANFEIGAVRPSLDVNPWNAELKGIAGWRHGPWDLAVNANLDWVVSGPHSEAPSLQLATKASYKVSNNLALGVESYNGVGDFHALKTVLSPAGQGHSTFLTADTSLGKWDLNLGIGRGYSGEPDQWIFKFIVSVPIDD</sequence>
<reference evidence="1" key="1">
    <citation type="submission" date="2021-04" db="EMBL/GenBank/DDBJ databases">
        <title>The complete genome sequence of Caulobacter sp. S6.</title>
        <authorList>
            <person name="Tang Y."/>
            <person name="Ouyang W."/>
            <person name="Liu Q."/>
            <person name="Huang B."/>
            <person name="Guo Z."/>
            <person name="Lei P."/>
        </authorList>
    </citation>
    <scope>NUCLEOTIDE SEQUENCE</scope>
    <source>
        <strain evidence="1">S6</strain>
    </source>
</reference>
<evidence type="ECO:0000313" key="2">
    <source>
        <dbReference type="Proteomes" id="UP000676409"/>
    </source>
</evidence>
<dbReference type="Proteomes" id="UP000676409">
    <property type="component" value="Chromosome"/>
</dbReference>
<organism evidence="1 2">
    <name type="scientific">Phenylobacterium montanum</name>
    <dbReference type="NCBI Taxonomy" id="2823693"/>
    <lineage>
        <taxon>Bacteria</taxon>
        <taxon>Pseudomonadati</taxon>
        <taxon>Pseudomonadota</taxon>
        <taxon>Alphaproteobacteria</taxon>
        <taxon>Caulobacterales</taxon>
        <taxon>Caulobacteraceae</taxon>
        <taxon>Phenylobacterium</taxon>
    </lineage>
</organism>
<keyword evidence="2" id="KW-1185">Reference proteome</keyword>
<protein>
    <submittedName>
        <fullName evidence="1">Uncharacterized protein</fullName>
    </submittedName>
</protein>
<proteinExistence type="predicted"/>
<evidence type="ECO:0000313" key="1">
    <source>
        <dbReference type="EMBL" id="QUD89285.1"/>
    </source>
</evidence>
<dbReference type="AlphaFoldDB" id="A0A975G1B9"/>